<proteinExistence type="predicted"/>
<name>A0A3S5CFC3_9PLAT</name>
<reference evidence="2" key="1">
    <citation type="submission" date="2018-11" db="EMBL/GenBank/DDBJ databases">
        <authorList>
            <consortium name="Pathogen Informatics"/>
        </authorList>
    </citation>
    <scope>NUCLEOTIDE SEQUENCE</scope>
</reference>
<evidence type="ECO:0000256" key="1">
    <source>
        <dbReference type="SAM" id="MobiDB-lite"/>
    </source>
</evidence>
<sequence length="52" mass="5694">MDQLVRELSDMHTELARLQMSANSTSMSNSAASIYTKSSSIQPDVVSHEPVL</sequence>
<protein>
    <submittedName>
        <fullName evidence="2">Uncharacterized protein</fullName>
    </submittedName>
</protein>
<feature type="compositionally biased region" description="Low complexity" evidence="1">
    <location>
        <begin position="21"/>
        <end position="33"/>
    </location>
</feature>
<comment type="caution">
    <text evidence="2">The sequence shown here is derived from an EMBL/GenBank/DDBJ whole genome shotgun (WGS) entry which is preliminary data.</text>
</comment>
<organism evidence="2 3">
    <name type="scientific">Protopolystoma xenopodis</name>
    <dbReference type="NCBI Taxonomy" id="117903"/>
    <lineage>
        <taxon>Eukaryota</taxon>
        <taxon>Metazoa</taxon>
        <taxon>Spiralia</taxon>
        <taxon>Lophotrochozoa</taxon>
        <taxon>Platyhelminthes</taxon>
        <taxon>Monogenea</taxon>
        <taxon>Polyopisthocotylea</taxon>
        <taxon>Polystomatidea</taxon>
        <taxon>Polystomatidae</taxon>
        <taxon>Protopolystoma</taxon>
    </lineage>
</organism>
<accession>A0A3S5CFC3</accession>
<dbReference type="EMBL" id="CAAALY010028977">
    <property type="protein sequence ID" value="VEL16568.1"/>
    <property type="molecule type" value="Genomic_DNA"/>
</dbReference>
<evidence type="ECO:0000313" key="3">
    <source>
        <dbReference type="Proteomes" id="UP000784294"/>
    </source>
</evidence>
<dbReference type="AlphaFoldDB" id="A0A3S5CFC3"/>
<evidence type="ECO:0000313" key="2">
    <source>
        <dbReference type="EMBL" id="VEL16568.1"/>
    </source>
</evidence>
<keyword evidence="3" id="KW-1185">Reference proteome</keyword>
<dbReference type="Proteomes" id="UP000784294">
    <property type="component" value="Unassembled WGS sequence"/>
</dbReference>
<feature type="region of interest" description="Disordered" evidence="1">
    <location>
        <begin position="21"/>
        <end position="52"/>
    </location>
</feature>
<gene>
    <name evidence="2" type="ORF">PXEA_LOCUS10008</name>
</gene>